<dbReference type="AlphaFoldDB" id="A0A3N0IP94"/>
<protein>
    <submittedName>
        <fullName evidence="3">DUF3810 domain-containing protein</fullName>
    </submittedName>
</protein>
<feature type="transmembrane region" description="Helical" evidence="1">
    <location>
        <begin position="100"/>
        <end position="119"/>
    </location>
</feature>
<dbReference type="EMBL" id="PPTT01000059">
    <property type="protein sequence ID" value="RDB62094.1"/>
    <property type="molecule type" value="Genomic_DNA"/>
</dbReference>
<evidence type="ECO:0000313" key="3">
    <source>
        <dbReference type="EMBL" id="RNM38823.1"/>
    </source>
</evidence>
<dbReference type="EMBL" id="QICC01000144">
    <property type="protein sequence ID" value="RNM38823.1"/>
    <property type="molecule type" value="Genomic_DNA"/>
</dbReference>
<dbReference type="OrthoDB" id="1048788at2"/>
<name>A0A3N0IP94_9ACTN</name>
<feature type="transmembrane region" description="Helical" evidence="1">
    <location>
        <begin position="70"/>
        <end position="88"/>
    </location>
</feature>
<keyword evidence="4" id="KW-1185">Reference proteome</keyword>
<evidence type="ECO:0000313" key="5">
    <source>
        <dbReference type="Proteomes" id="UP000270112"/>
    </source>
</evidence>
<keyword evidence="1" id="KW-0812">Transmembrane</keyword>
<feature type="transmembrane region" description="Helical" evidence="1">
    <location>
        <begin position="12"/>
        <end position="34"/>
    </location>
</feature>
<dbReference type="InterPro" id="IPR024294">
    <property type="entry name" value="DUF3810"/>
</dbReference>
<dbReference type="RefSeq" id="WP_114547969.1">
    <property type="nucleotide sequence ID" value="NZ_PPTT01000059.1"/>
</dbReference>
<reference evidence="2 4" key="1">
    <citation type="journal article" date="2018" name="Elife">
        <title>Discovery and characterization of a prevalent human gut bacterial enzyme sufficient for the inactivation of a family of plant toxins.</title>
        <authorList>
            <person name="Koppel N."/>
            <person name="Bisanz J.E."/>
            <person name="Pandelia M.E."/>
            <person name="Turnbaugh P.J."/>
            <person name="Balskus E.P."/>
        </authorList>
    </citation>
    <scope>NUCLEOTIDE SEQUENCE [LARGE SCALE GENOMIC DNA]</scope>
    <source>
        <strain evidence="2 4">DSM 16107</strain>
    </source>
</reference>
<organism evidence="3 5">
    <name type="scientific">Eggerthella sinensis</name>
    <dbReference type="NCBI Taxonomy" id="242230"/>
    <lineage>
        <taxon>Bacteria</taxon>
        <taxon>Bacillati</taxon>
        <taxon>Actinomycetota</taxon>
        <taxon>Coriobacteriia</taxon>
        <taxon>Eggerthellales</taxon>
        <taxon>Eggerthellaceae</taxon>
        <taxon>Eggerthella</taxon>
    </lineage>
</organism>
<reference evidence="5" key="2">
    <citation type="submission" date="2018-05" db="EMBL/GenBank/DDBJ databases">
        <title>Genome Sequencing of selected type strains of the family Eggerthellaceae.</title>
        <authorList>
            <person name="Danylec N."/>
            <person name="Stoll D.A."/>
            <person name="Doetsch A."/>
            <person name="Huch M."/>
        </authorList>
    </citation>
    <scope>NUCLEOTIDE SEQUENCE [LARGE SCALE GENOMIC DNA]</scope>
    <source>
        <strain evidence="5">DSM 16107</strain>
    </source>
</reference>
<dbReference type="Proteomes" id="UP000270112">
    <property type="component" value="Unassembled WGS sequence"/>
</dbReference>
<comment type="caution">
    <text evidence="3">The sequence shown here is derived from an EMBL/GenBank/DDBJ whole genome shotgun (WGS) entry which is preliminary data.</text>
</comment>
<evidence type="ECO:0000313" key="2">
    <source>
        <dbReference type="EMBL" id="RDB62094.1"/>
    </source>
</evidence>
<keyword evidence="1" id="KW-0472">Membrane</keyword>
<dbReference type="Proteomes" id="UP000253817">
    <property type="component" value="Unassembled WGS sequence"/>
</dbReference>
<dbReference type="Pfam" id="PF12725">
    <property type="entry name" value="DUF3810"/>
    <property type="match status" value="1"/>
</dbReference>
<keyword evidence="1" id="KW-1133">Transmembrane helix</keyword>
<evidence type="ECO:0000256" key="1">
    <source>
        <dbReference type="SAM" id="Phobius"/>
    </source>
</evidence>
<proteinExistence type="predicted"/>
<evidence type="ECO:0000313" key="4">
    <source>
        <dbReference type="Proteomes" id="UP000253817"/>
    </source>
</evidence>
<gene>
    <name evidence="2" type="ORF">C1876_17325</name>
    <name evidence="3" type="ORF">DMP09_17205</name>
</gene>
<sequence length="381" mass="42012">MQTDQPKRHAGAFLLKRMALIPLGIIAAIATWYAQGNPAWAEWYAQTVYPGLSSVVGFLPSLVEFSVAEWFVGAFLLFCLGYVGYYMRAVIASKGARGMAAYRGVMGALAICCVMYFAFTALCGLNYYRYTFASYTGYDLRQADATPEERQQELVQLCTSLASGLDETREQLGPDTDLYNAASGEFERYAQQSVTALQTLAERYPALERPLYSRPKPVLLSNLMSDANIAGIFFPFTVESNINVDGPFFTVPAVMTHELAHQCGFMREDEADFISYLACTSTDDELMRYSGLLLAYDRSISALRKADPDAAAEIASGLSPFVRRDMAQRAVFWAQHEGAISEASTAANDAYLKANRQSDGVQSYGRMVDLLLAEQRAEAGE</sequence>
<reference evidence="3" key="3">
    <citation type="journal article" date="2019" name="Microbiol. Resour. Announc.">
        <title>Draft Genome Sequences of Type Strains of Gordonibacter faecihominis, Paraeggerthella hongkongensis, Parvibacter caecicola,Slackia equolifaciens, Slackia faecicanis, and Slackia isoflavoniconvertens.</title>
        <authorList>
            <person name="Danylec N."/>
            <person name="Stoll D.A."/>
            <person name="Dotsch A."/>
            <person name="Huch M."/>
        </authorList>
    </citation>
    <scope>NUCLEOTIDE SEQUENCE</scope>
    <source>
        <strain evidence="3">DSM 16107</strain>
    </source>
</reference>
<accession>A0A3N0IP94</accession>